<evidence type="ECO:0000313" key="1">
    <source>
        <dbReference type="EMBL" id="PJZ58120.1"/>
    </source>
</evidence>
<evidence type="ECO:0000313" key="2">
    <source>
        <dbReference type="Proteomes" id="UP000231879"/>
    </source>
</evidence>
<accession>A0ABX4NQX4</accession>
<protein>
    <submittedName>
        <fullName evidence="1">Uncharacterized protein</fullName>
    </submittedName>
</protein>
<dbReference type="Proteomes" id="UP000231879">
    <property type="component" value="Unassembled WGS sequence"/>
</dbReference>
<gene>
    <name evidence="1" type="ORF">CH367_06965</name>
</gene>
<proteinExistence type="predicted"/>
<dbReference type="EMBL" id="NPDS01000002">
    <property type="protein sequence ID" value="PJZ58120.1"/>
    <property type="molecule type" value="Genomic_DNA"/>
</dbReference>
<name>A0ABX4NQX4_9LEPT</name>
<reference evidence="1 2" key="1">
    <citation type="submission" date="2017-07" db="EMBL/GenBank/DDBJ databases">
        <title>Leptospira spp. isolated from tropical soils.</title>
        <authorList>
            <person name="Thibeaux R."/>
            <person name="Iraola G."/>
            <person name="Ferres I."/>
            <person name="Bierque E."/>
            <person name="Girault D."/>
            <person name="Soupe-Gilbert M.-E."/>
            <person name="Picardeau M."/>
            <person name="Goarant C."/>
        </authorList>
    </citation>
    <scope>NUCLEOTIDE SEQUENCE [LARGE SCALE GENOMIC DNA]</scope>
    <source>
        <strain evidence="1 2">FH4-C-A1</strain>
    </source>
</reference>
<sequence length="106" mass="12502">METMISRKQRISNSGNQIQVLKKFRGARHRERTTLSILLGLKNKHHLKPFQTICNTSQATKRFLLQKQSRLGTKQGTQEDDGTWIYFVISRYSYLRAELEKQNETF</sequence>
<keyword evidence="2" id="KW-1185">Reference proteome</keyword>
<comment type="caution">
    <text evidence="1">The sequence shown here is derived from an EMBL/GenBank/DDBJ whole genome shotgun (WGS) entry which is preliminary data.</text>
</comment>
<organism evidence="1 2">
    <name type="scientific">Leptospira barantonii</name>
    <dbReference type="NCBI Taxonomy" id="2023184"/>
    <lineage>
        <taxon>Bacteria</taxon>
        <taxon>Pseudomonadati</taxon>
        <taxon>Spirochaetota</taxon>
        <taxon>Spirochaetia</taxon>
        <taxon>Leptospirales</taxon>
        <taxon>Leptospiraceae</taxon>
        <taxon>Leptospira</taxon>
    </lineage>
</organism>